<evidence type="ECO:0000313" key="2">
    <source>
        <dbReference type="EMBL" id="QQZ49516.1"/>
    </source>
</evidence>
<sequence>MSWQGDNFYHRPETGAGHADDHMDYRTWGGACWSAKWVDGQFFHTPKVGDYGHPDTILNFTDWDGVPGPPPAPWRLEGHAEVARPRG</sequence>
<gene>
    <name evidence="2" type="ORF">JKL49_21505</name>
</gene>
<feature type="region of interest" description="Disordered" evidence="1">
    <location>
        <begin position="1"/>
        <end position="21"/>
    </location>
</feature>
<organism evidence="2">
    <name type="scientific">Phenylobacterium glaciei</name>
    <dbReference type="NCBI Taxonomy" id="2803784"/>
    <lineage>
        <taxon>Bacteria</taxon>
        <taxon>Pseudomonadati</taxon>
        <taxon>Pseudomonadota</taxon>
        <taxon>Alphaproteobacteria</taxon>
        <taxon>Caulobacterales</taxon>
        <taxon>Caulobacteraceae</taxon>
        <taxon>Phenylobacterium</taxon>
    </lineage>
</organism>
<evidence type="ECO:0000256" key="1">
    <source>
        <dbReference type="SAM" id="MobiDB-lite"/>
    </source>
</evidence>
<dbReference type="AlphaFoldDB" id="A0A974S890"/>
<protein>
    <submittedName>
        <fullName evidence="2">Uncharacterized protein</fullName>
    </submittedName>
</protein>
<name>A0A974S890_9CAUL</name>
<proteinExistence type="predicted"/>
<dbReference type="EMBL" id="CP068570">
    <property type="protein sequence ID" value="QQZ49516.1"/>
    <property type="molecule type" value="Genomic_DNA"/>
</dbReference>
<accession>A0A974S890</accession>
<feature type="compositionally biased region" description="Basic and acidic residues" evidence="1">
    <location>
        <begin position="8"/>
        <end position="21"/>
    </location>
</feature>
<reference evidence="2" key="1">
    <citation type="submission" date="2021-01" db="EMBL/GenBank/DDBJ databases">
        <title>Genome sequence of Phenylobacterium sp. 20VBR1 isolated from a valley glaceir, Ny-Alesund, Svalbard.</title>
        <authorList>
            <person name="Thomas F.A."/>
            <person name="Krishnan K.P."/>
            <person name="Sinha R.K."/>
        </authorList>
    </citation>
    <scope>NUCLEOTIDE SEQUENCE</scope>
    <source>
        <strain evidence="2">20VBR1</strain>
    </source>
</reference>